<proteinExistence type="predicted"/>
<dbReference type="AlphaFoldDB" id="A0A4Q7MGZ3"/>
<dbReference type="EMBL" id="SGWY01000002">
    <property type="protein sequence ID" value="RZS65699.1"/>
    <property type="molecule type" value="Genomic_DNA"/>
</dbReference>
<sequence length="220" mass="23695">MAQQQMPRKQKPPPIVAELGRPETPEETAARKAENSLKHRQRQTVQNLILALGASLLLVLVIVLLVPRSDTPMERDIDVAAVAEQAQVATDDPLAVPVLPDGWRANAAELRTSNVDGVTAWYAGYLTPSNEYIGMYQGLEANPTWVAGLLERTIATGTVTIDGVEWTLYDNRGSGDDVGNARYGLTTEAGGSTFVLLGTATPEEFETLATALVPTIDAQR</sequence>
<evidence type="ECO:0000313" key="3">
    <source>
        <dbReference type="EMBL" id="RZS65699.1"/>
    </source>
</evidence>
<keyword evidence="2" id="KW-0472">Membrane</keyword>
<feature type="region of interest" description="Disordered" evidence="1">
    <location>
        <begin position="1"/>
        <end position="38"/>
    </location>
</feature>
<keyword evidence="4" id="KW-1185">Reference proteome</keyword>
<protein>
    <submittedName>
        <fullName evidence="3">Uncharacterized protein DUF4245</fullName>
    </submittedName>
</protein>
<gene>
    <name evidence="3" type="ORF">EV187_1400</name>
</gene>
<feature type="compositionally biased region" description="Basic and acidic residues" evidence="1">
    <location>
        <begin position="20"/>
        <end position="37"/>
    </location>
</feature>
<accession>A0A4Q7MGZ3</accession>
<keyword evidence="2" id="KW-1133">Transmembrane helix</keyword>
<keyword evidence="2" id="KW-0812">Transmembrane</keyword>
<comment type="caution">
    <text evidence="3">The sequence shown here is derived from an EMBL/GenBank/DDBJ whole genome shotgun (WGS) entry which is preliminary data.</text>
</comment>
<dbReference type="Pfam" id="PF14030">
    <property type="entry name" value="DUF4245"/>
    <property type="match status" value="1"/>
</dbReference>
<reference evidence="3 4" key="1">
    <citation type="submission" date="2019-02" db="EMBL/GenBank/DDBJ databases">
        <title>Genomic Encyclopedia of Type Strains, Phase IV (KMG-IV): sequencing the most valuable type-strain genomes for metagenomic binning, comparative biology and taxonomic classification.</title>
        <authorList>
            <person name="Goeker M."/>
        </authorList>
    </citation>
    <scope>NUCLEOTIDE SEQUENCE [LARGE SCALE GENOMIC DNA]</scope>
    <source>
        <strain evidence="3 4">DSM 43045</strain>
    </source>
</reference>
<name>A0A4Q7MGZ3_9MICO</name>
<organism evidence="3 4">
    <name type="scientific">Agromyces ramosus</name>
    <dbReference type="NCBI Taxonomy" id="33879"/>
    <lineage>
        <taxon>Bacteria</taxon>
        <taxon>Bacillati</taxon>
        <taxon>Actinomycetota</taxon>
        <taxon>Actinomycetes</taxon>
        <taxon>Micrococcales</taxon>
        <taxon>Microbacteriaceae</taxon>
        <taxon>Agromyces</taxon>
    </lineage>
</organism>
<evidence type="ECO:0000313" key="4">
    <source>
        <dbReference type="Proteomes" id="UP000293289"/>
    </source>
</evidence>
<evidence type="ECO:0000256" key="2">
    <source>
        <dbReference type="SAM" id="Phobius"/>
    </source>
</evidence>
<dbReference type="Proteomes" id="UP000293289">
    <property type="component" value="Unassembled WGS sequence"/>
</dbReference>
<feature type="transmembrane region" description="Helical" evidence="2">
    <location>
        <begin position="48"/>
        <end position="66"/>
    </location>
</feature>
<evidence type="ECO:0000256" key="1">
    <source>
        <dbReference type="SAM" id="MobiDB-lite"/>
    </source>
</evidence>
<dbReference type="InterPro" id="IPR025339">
    <property type="entry name" value="DUF4245"/>
</dbReference>